<proteinExistence type="predicted"/>
<organism evidence="9 10">
    <name type="scientific">Methanoculleus chikugoensis</name>
    <dbReference type="NCBI Taxonomy" id="118126"/>
    <lineage>
        <taxon>Archaea</taxon>
        <taxon>Methanobacteriati</taxon>
        <taxon>Methanobacteriota</taxon>
        <taxon>Stenosarchaea group</taxon>
        <taxon>Methanomicrobia</taxon>
        <taxon>Methanomicrobiales</taxon>
        <taxon>Methanomicrobiaceae</taxon>
        <taxon>Methanoculleus</taxon>
    </lineage>
</organism>
<keyword evidence="9" id="KW-0670">Pyruvate</keyword>
<dbReference type="SUPFAM" id="SSF52518">
    <property type="entry name" value="Thiamin diphosphate-binding fold (THDP-binding)"/>
    <property type="match status" value="2"/>
</dbReference>
<keyword evidence="2" id="KW-0210">Decarboxylase</keyword>
<keyword evidence="1" id="KW-0174">Coenzyme M biosynthesis</keyword>
<dbReference type="Gene3D" id="3.40.50.970">
    <property type="match status" value="2"/>
</dbReference>
<gene>
    <name evidence="9" type="ORF">L21_0606</name>
</gene>
<dbReference type="InterPro" id="IPR012001">
    <property type="entry name" value="Thiamin_PyroP_enz_TPP-bd_dom"/>
</dbReference>
<dbReference type="OrthoDB" id="53192at2157"/>
<dbReference type="RefSeq" id="WP_074369016.1">
    <property type="nucleotide sequence ID" value="NZ_FMID01000017.1"/>
</dbReference>
<evidence type="ECO:0000256" key="1">
    <source>
        <dbReference type="ARBA" id="ARBA00022545"/>
    </source>
</evidence>
<feature type="domain" description="Thiamine pyrophosphate enzyme TPP-binding" evidence="7">
    <location>
        <begin position="229"/>
        <end position="343"/>
    </location>
</feature>
<evidence type="ECO:0000256" key="2">
    <source>
        <dbReference type="ARBA" id="ARBA00022793"/>
    </source>
</evidence>
<accession>A0A1M4MIM1</accession>
<dbReference type="AlphaFoldDB" id="A0A1M4MIM1"/>
<feature type="domain" description="Thiamine pyrophosphate enzyme N-terminal TPP-binding" evidence="8">
    <location>
        <begin position="6"/>
        <end position="101"/>
    </location>
</feature>
<keyword evidence="4" id="KW-0456">Lyase</keyword>
<name>A0A1M4MIM1_9EURY</name>
<dbReference type="GO" id="GO:0019295">
    <property type="term" value="P:coenzyme M biosynthetic process"/>
    <property type="evidence" value="ECO:0007669"/>
    <property type="project" value="UniProtKB-KW"/>
</dbReference>
<dbReference type="EMBL" id="FMID01000017">
    <property type="protein sequence ID" value="SCL74723.1"/>
    <property type="molecule type" value="Genomic_DNA"/>
</dbReference>
<dbReference type="InterPro" id="IPR011766">
    <property type="entry name" value="TPP_enzyme_TPP-bd"/>
</dbReference>
<evidence type="ECO:0000259" key="8">
    <source>
        <dbReference type="Pfam" id="PF02776"/>
    </source>
</evidence>
<dbReference type="NCBIfam" id="TIGR03845">
    <property type="entry name" value="sulfopyru_alph"/>
    <property type="match status" value="1"/>
</dbReference>
<protein>
    <recommendedName>
        <fullName evidence="5">sulfopyruvate decarboxylase</fullName>
        <ecNumber evidence="5">4.1.1.79</ecNumber>
    </recommendedName>
</protein>
<dbReference type="InterPro" id="IPR029061">
    <property type="entry name" value="THDP-binding"/>
</dbReference>
<sequence>MREGSVLDRLSALGVDTVASLPCDRTQEFCALIPERFRSVNLTREEDGVGICAGLAMAGGRPVLHMQSSGLGNSLNAIMSLTVTFGLPLPILASWRGVYREAIPAQVPFNRAVPEVLAALGIPYTVIREPGDEELIDEVVRDAYASMRPHVGLILPSFWEGTEEACLPEQVFPTRARESVIEYRRTFREPVMTRNDAIRAIVTALDGEAVVANIGVPSKELYAARDRDLNFYMLGSYTQATPIGLGLAIATDRDIVVLDGDGSLLGTAALPVVAAEAPENLTIVCLDNGAFGSTGNQPTPASGLVDMELLARAAGIRQTCKVQDERELGEAWENRGRGPNFIHVVLKPGNAAVPNIPLAPAEIRERFVRGLRG</sequence>
<dbReference type="STRING" id="118126.L21_0606"/>
<dbReference type="Pfam" id="PF02776">
    <property type="entry name" value="TPP_enzyme_N"/>
    <property type="match status" value="1"/>
</dbReference>
<dbReference type="InterPro" id="IPR022502">
    <property type="entry name" value="Sulfopyruvate_deCO2ase_alpha"/>
</dbReference>
<dbReference type="InterPro" id="IPR022494">
    <property type="entry name" value="Sulfopyruvate_deCO2ase_bsu"/>
</dbReference>
<dbReference type="NCBIfam" id="TIGR03846">
    <property type="entry name" value="sulfopy_beta"/>
    <property type="match status" value="1"/>
</dbReference>
<dbReference type="Proteomes" id="UP000184671">
    <property type="component" value="Unassembled WGS sequence"/>
</dbReference>
<dbReference type="PANTHER" id="PTHR42818">
    <property type="entry name" value="SULFOPYRUVATE DECARBOXYLASE SUBUNIT ALPHA"/>
    <property type="match status" value="1"/>
</dbReference>
<evidence type="ECO:0000313" key="9">
    <source>
        <dbReference type="EMBL" id="SCL74723.1"/>
    </source>
</evidence>
<evidence type="ECO:0000256" key="6">
    <source>
        <dbReference type="ARBA" id="ARBA00048551"/>
    </source>
</evidence>
<dbReference type="CDD" id="cd03372">
    <property type="entry name" value="TPP_ComE"/>
    <property type="match status" value="1"/>
</dbReference>
<dbReference type="EC" id="4.1.1.79" evidence="5"/>
<reference evidence="9 10" key="1">
    <citation type="submission" date="2016-08" db="EMBL/GenBank/DDBJ databases">
        <authorList>
            <person name="Seilhamer J.J."/>
        </authorList>
    </citation>
    <scope>NUCLEOTIDE SEQUENCE [LARGE SCALE GENOMIC DNA]</scope>
    <source>
        <strain evidence="9">L21-II-0</strain>
    </source>
</reference>
<evidence type="ECO:0000313" key="10">
    <source>
        <dbReference type="Proteomes" id="UP000184671"/>
    </source>
</evidence>
<dbReference type="InterPro" id="IPR051818">
    <property type="entry name" value="TPP_dependent_decarboxylase"/>
</dbReference>
<keyword evidence="3" id="KW-0786">Thiamine pyrophosphate</keyword>
<comment type="catalytic activity">
    <reaction evidence="6">
        <text>3-sulfopyruvate + H(+) = sulfoacetaldehyde + CO2</text>
        <dbReference type="Rhea" id="RHEA:20948"/>
        <dbReference type="ChEBI" id="CHEBI:15378"/>
        <dbReference type="ChEBI" id="CHEBI:16526"/>
        <dbReference type="ChEBI" id="CHEBI:57940"/>
        <dbReference type="ChEBI" id="CHEBI:58246"/>
        <dbReference type="EC" id="4.1.1.79"/>
    </reaction>
</comment>
<dbReference type="GO" id="GO:0030976">
    <property type="term" value="F:thiamine pyrophosphate binding"/>
    <property type="evidence" value="ECO:0007669"/>
    <property type="project" value="InterPro"/>
</dbReference>
<evidence type="ECO:0000256" key="5">
    <source>
        <dbReference type="ARBA" id="ARBA00038875"/>
    </source>
</evidence>
<dbReference type="Pfam" id="PF02775">
    <property type="entry name" value="TPP_enzyme_C"/>
    <property type="match status" value="1"/>
</dbReference>
<dbReference type="CDD" id="cd07035">
    <property type="entry name" value="TPP_PYR_POX_like"/>
    <property type="match status" value="1"/>
</dbReference>
<dbReference type="GO" id="GO:0050545">
    <property type="term" value="F:sulfopyruvate decarboxylase activity"/>
    <property type="evidence" value="ECO:0007669"/>
    <property type="project" value="UniProtKB-EC"/>
</dbReference>
<evidence type="ECO:0000256" key="4">
    <source>
        <dbReference type="ARBA" id="ARBA00023239"/>
    </source>
</evidence>
<evidence type="ECO:0000259" key="7">
    <source>
        <dbReference type="Pfam" id="PF02775"/>
    </source>
</evidence>
<evidence type="ECO:0000256" key="3">
    <source>
        <dbReference type="ARBA" id="ARBA00023052"/>
    </source>
</evidence>
<dbReference type="PANTHER" id="PTHR42818:SF1">
    <property type="entry name" value="SULFOPYRUVATE DECARBOXYLASE"/>
    <property type="match status" value="1"/>
</dbReference>